<evidence type="ECO:0008006" key="3">
    <source>
        <dbReference type="Google" id="ProtNLM"/>
    </source>
</evidence>
<dbReference type="AlphaFoldDB" id="A0A317Q5D3"/>
<protein>
    <recommendedName>
        <fullName evidence="3">DUF1318 domain-containing protein</fullName>
    </recommendedName>
</protein>
<organism evidence="1 2">
    <name type="scientific">Mangrovibacter plantisponsor</name>
    <dbReference type="NCBI Taxonomy" id="451513"/>
    <lineage>
        <taxon>Bacteria</taxon>
        <taxon>Pseudomonadati</taxon>
        <taxon>Pseudomonadota</taxon>
        <taxon>Gammaproteobacteria</taxon>
        <taxon>Enterobacterales</taxon>
        <taxon>Enterobacteriaceae</taxon>
        <taxon>Mangrovibacter</taxon>
    </lineage>
</organism>
<accession>A0A317Q5D3</accession>
<dbReference type="Proteomes" id="UP000246744">
    <property type="component" value="Unassembled WGS sequence"/>
</dbReference>
<evidence type="ECO:0000313" key="2">
    <source>
        <dbReference type="Proteomes" id="UP000246744"/>
    </source>
</evidence>
<gene>
    <name evidence="1" type="ORF">DES37_103157</name>
</gene>
<sequence length="89" mass="9797">MALTLQQAREQGKVGETFSGYIAARSNDRETTALVAKINQARAESYRQLAAQNNVPQDDVARLAGSKLVERAKPGEYVRGVNGLWVQKH</sequence>
<name>A0A317Q5D3_9ENTR</name>
<dbReference type="InterPro" id="IPR008309">
    <property type="entry name" value="YdbL"/>
</dbReference>
<dbReference type="PIRSF" id="PIRSF025560">
    <property type="entry name" value="UCP025560"/>
    <property type="match status" value="1"/>
</dbReference>
<dbReference type="EMBL" id="QGTS01000003">
    <property type="protein sequence ID" value="PWW10780.1"/>
    <property type="molecule type" value="Genomic_DNA"/>
</dbReference>
<evidence type="ECO:0000313" key="1">
    <source>
        <dbReference type="EMBL" id="PWW10780.1"/>
    </source>
</evidence>
<proteinExistence type="predicted"/>
<dbReference type="RefSeq" id="WP_072006995.1">
    <property type="nucleotide sequence ID" value="NZ_QGTS01000003.1"/>
</dbReference>
<comment type="caution">
    <text evidence="1">The sequence shown here is derived from an EMBL/GenBank/DDBJ whole genome shotgun (WGS) entry which is preliminary data.</text>
</comment>
<reference evidence="1 2" key="1">
    <citation type="submission" date="2018-05" db="EMBL/GenBank/DDBJ databases">
        <title>Genomic Encyclopedia of Type Strains, Phase IV (KMG-IV): sequencing the most valuable type-strain genomes for metagenomic binning, comparative biology and taxonomic classification.</title>
        <authorList>
            <person name="Goeker M."/>
        </authorList>
    </citation>
    <scope>NUCLEOTIDE SEQUENCE [LARGE SCALE GENOMIC DNA]</scope>
    <source>
        <strain evidence="1 2">DSM 19579</strain>
    </source>
</reference>
<keyword evidence="2" id="KW-1185">Reference proteome</keyword>
<dbReference type="Pfam" id="PF07027">
    <property type="entry name" value="DUF1318"/>
    <property type="match status" value="1"/>
</dbReference>